<dbReference type="InterPro" id="IPR005821">
    <property type="entry name" value="Ion_trans_dom"/>
</dbReference>
<keyword evidence="6 10" id="KW-0472">Membrane</keyword>
<evidence type="ECO:0000256" key="5">
    <source>
        <dbReference type="ARBA" id="ARBA00023065"/>
    </source>
</evidence>
<feature type="domain" description="Cyclic nucleotide-binding" evidence="11">
    <location>
        <begin position="1"/>
        <end position="48"/>
    </location>
</feature>
<dbReference type="SUPFAM" id="SSF81324">
    <property type="entry name" value="Voltage-gated potassium channels"/>
    <property type="match status" value="3"/>
</dbReference>
<evidence type="ECO:0000256" key="3">
    <source>
        <dbReference type="ARBA" id="ARBA00022692"/>
    </source>
</evidence>
<evidence type="ECO:0000256" key="2">
    <source>
        <dbReference type="ARBA" id="ARBA00022448"/>
    </source>
</evidence>
<dbReference type="FunFam" id="2.60.120.10:FF:000057">
    <property type="entry name" value="Cyclic nucleotide-binding domain protein"/>
    <property type="match status" value="2"/>
</dbReference>
<keyword evidence="4 10" id="KW-1133">Transmembrane helix</keyword>
<dbReference type="PROSITE" id="PS00889">
    <property type="entry name" value="CNMP_BINDING_2"/>
    <property type="match status" value="1"/>
</dbReference>
<sequence length="1633" mass="185909">MVYNLPRATSVRAASPCVVLLLDRVDLNRVLRHYPAVAEQLHLTLEHRCDLNNIGTLGMEAGSNKDEFLEMENEKAEAWLRQSASPLLITITCAFSLLTRFSRHVIMPDSWFAVIWERLLLSVLLFICFVYTFVGSFSISLHALGYGEGVGSKALMSFTYLLDAVLVADFIMRFNMASGTTTEIEDIRKSYRRSLLFWIDLLAILPIEIFALSQDDHHKIWHSLAFLRLNRLIKAVRIPRFFSNLENNLHYNIGKVRAVKFTIYIILITHISACAWFLGACFRETCTEGSWAQHTGNTHRIAGFGDYISSLYWAAATMSSTGYGDIHAHNMESQLIATVVMLTGLLLYGYCLSSIAATLANSAAPKVEFFARMTATQEFMAEQNLSRHLMERTETYLAMLWRVHRGEATPGGRRLIEDMPLSLQMDVTYEETKDYLEKVPIFMETDAIFLRELSLKVTSYLFSPGDYIVYAGDMGREMYCVRRGLVEVIADDDKGTGEATVVATLGPGAYFGEIGLIFGENRLATVKAKTFCEILMLTKPDLDEVLARFPIVARQIYDAGVNSDYLKDVRQAAFESTKAAVRRLSMKCANQERSSVMSKSQTSKKKKDGRVSPEMSAMRTGFMPVTNESKEDVNKPYNDLHPIFWLFSRLLMRHSILPDSHYFVMWQGLSLVIAGIFTFTLTLQAAFLHTATSLWIVNYCFDFLCLVDMYIKFHLAFYNENNVLVTHPIYTARNYLRRNFPLDLICSFPTDIIVLALWPESLGVLRILALARLNRCLYMYKTQQFFHFMTNSIGKNTNLLGQLKVALYMATFTHCIACGWFLLACKGLENGDHSCAADSWVGQGNRTLATNSFGEQYITSLYWAAATSASVGYGDIHAYNTTEMTFALFCMIIGIVFYGYIIASVAAGLANADAQRARYQERLDAIKTFLEEQEISEKLTTRVISYYEYLWLRNKGVDASSLFEGLPLALQADISVSLYKDMIERVPLFEGTEIGFLKMLSMKVKPVYFLAKEYIVRKGDIGQEMYFIHRGTVEVVSEHDEPIVFDTMGEGRFFGEISVVFSCPRTASIRAQTNSDVFVLTKKDLDEVLSHYPQIRKKILETAEERQRMVAERAKAFAKKKEEDKKREEENKLKEQEEGHNDQAALTLQIEEPAEPTPTTGQRILTNLWNFKARLTELFVHFVILPNSKWRLIKYVNCVFVFATTLTITYMAAFQDHPWYLITFNYLCEFSFYAEIYLNFNMAYTNNIGEVISDGRTLLINYAKGKLPLDSLASFPIDIFALAAPADEQLFVLSYLRLLHLIRVVRMQQFFSELAQRLNIDVFRVRMTKFFFQLVIVIHVFACAWYGLACPLNDCSTKENWIKLEDLLDAPALSRYCTAVYWVVATMTSTGYGDIHGDSSSEMALASFVMIFGKLLFGFILGNIASTLANAEIRRVKYEEKLDAIQAHMSDQDIPEALQNRVMDFYEFIWNKNKGIDHGTLFYDMPLCMNGELCLGIVKDILYAVPFLENTELPFIRLLSTKVKPANFHASEYIVRKGDIGQEMFIIRKGLVEVVTEEDPPEVIETLEKGDYFGEMFLIHACPQKMSLRAVTHVDMLVLSKEDLDALLVHDLHVAKQVSEVAERLYPNPSKTK</sequence>
<protein>
    <recommendedName>
        <fullName evidence="11">Cyclic nucleotide-binding domain-containing protein</fullName>
    </recommendedName>
</protein>
<organism evidence="12 13">
    <name type="scientific">Pocillopora meandrina</name>
    <dbReference type="NCBI Taxonomy" id="46732"/>
    <lineage>
        <taxon>Eukaryota</taxon>
        <taxon>Metazoa</taxon>
        <taxon>Cnidaria</taxon>
        <taxon>Anthozoa</taxon>
        <taxon>Hexacorallia</taxon>
        <taxon>Scleractinia</taxon>
        <taxon>Astrocoeniina</taxon>
        <taxon>Pocilloporidae</taxon>
        <taxon>Pocillopora</taxon>
    </lineage>
</organism>
<feature type="compositionally biased region" description="Basic and acidic residues" evidence="9">
    <location>
        <begin position="1117"/>
        <end position="1141"/>
    </location>
</feature>
<dbReference type="InterPro" id="IPR018490">
    <property type="entry name" value="cNMP-bd_dom_sf"/>
</dbReference>
<evidence type="ECO:0000256" key="1">
    <source>
        <dbReference type="ARBA" id="ARBA00004141"/>
    </source>
</evidence>
<feature type="transmembrane region" description="Helical" evidence="10">
    <location>
        <begin position="303"/>
        <end position="323"/>
    </location>
</feature>
<dbReference type="Pfam" id="PF00027">
    <property type="entry name" value="cNMP_binding"/>
    <property type="match status" value="3"/>
</dbReference>
<dbReference type="PROSITE" id="PS50042">
    <property type="entry name" value="CNMP_BINDING_3"/>
    <property type="match status" value="4"/>
</dbReference>
<feature type="transmembrane region" description="Helical" evidence="10">
    <location>
        <begin position="154"/>
        <end position="174"/>
    </location>
</feature>
<dbReference type="GO" id="GO:0016020">
    <property type="term" value="C:membrane"/>
    <property type="evidence" value="ECO:0007669"/>
    <property type="project" value="UniProtKB-SubCell"/>
</dbReference>
<keyword evidence="13" id="KW-1185">Reference proteome</keyword>
<dbReference type="Pfam" id="PF00520">
    <property type="entry name" value="Ion_trans"/>
    <property type="match status" value="3"/>
</dbReference>
<feature type="transmembrane region" description="Helical" evidence="10">
    <location>
        <begin position="1219"/>
        <end position="1238"/>
    </location>
</feature>
<gene>
    <name evidence="12" type="ORF">PMEA_00007285</name>
</gene>
<keyword evidence="2" id="KW-0813">Transport</keyword>
<evidence type="ECO:0000256" key="9">
    <source>
        <dbReference type="SAM" id="MobiDB-lite"/>
    </source>
</evidence>
<dbReference type="InterPro" id="IPR003938">
    <property type="entry name" value="K_chnl_volt-dep_EAG/ELK/ERG"/>
</dbReference>
<dbReference type="EMBL" id="CALNXJ010000016">
    <property type="protein sequence ID" value="CAH3118316.1"/>
    <property type="molecule type" value="Genomic_DNA"/>
</dbReference>
<proteinExistence type="predicted"/>
<feature type="domain" description="Cyclic nucleotide-binding" evidence="11">
    <location>
        <begin position="988"/>
        <end position="1106"/>
    </location>
</feature>
<evidence type="ECO:0000256" key="10">
    <source>
        <dbReference type="SAM" id="Phobius"/>
    </source>
</evidence>
<feature type="compositionally biased region" description="Polar residues" evidence="9">
    <location>
        <begin position="591"/>
        <end position="601"/>
    </location>
</feature>
<dbReference type="PANTHER" id="PTHR45638:SF19">
    <property type="entry name" value="CYCLIC NUCLEOTIDE-BINDING DOMAIN-CONTAINING PROTEIN"/>
    <property type="match status" value="1"/>
</dbReference>
<feature type="transmembrane region" description="Helical" evidence="10">
    <location>
        <begin position="805"/>
        <end position="823"/>
    </location>
</feature>
<feature type="domain" description="Cyclic nucleotide-binding" evidence="11">
    <location>
        <begin position="1507"/>
        <end position="1608"/>
    </location>
</feature>
<dbReference type="PRINTS" id="PR01463">
    <property type="entry name" value="EAGCHANLFMLY"/>
</dbReference>
<feature type="transmembrane region" description="Helical" evidence="10">
    <location>
        <begin position="1195"/>
        <end position="1213"/>
    </location>
</feature>
<feature type="transmembrane region" description="Helical" evidence="10">
    <location>
        <begin position="335"/>
        <end position="360"/>
    </location>
</feature>
<feature type="transmembrane region" description="Helical" evidence="10">
    <location>
        <begin position="886"/>
        <end position="910"/>
    </location>
</feature>
<evidence type="ECO:0000313" key="12">
    <source>
        <dbReference type="EMBL" id="CAH3118316.1"/>
    </source>
</evidence>
<comment type="caution">
    <text evidence="12">The sequence shown here is derived from an EMBL/GenBank/DDBJ whole genome shotgun (WGS) entry which is preliminary data.</text>
</comment>
<dbReference type="FunFam" id="1.10.287.630:FF:000001">
    <property type="entry name" value="Cyclic nucleotide-gated channel alpha 3"/>
    <property type="match status" value="1"/>
</dbReference>
<feature type="transmembrane region" description="Helical" evidence="10">
    <location>
        <begin position="1330"/>
        <end position="1348"/>
    </location>
</feature>
<feature type="transmembrane region" description="Helical" evidence="10">
    <location>
        <begin position="1403"/>
        <end position="1425"/>
    </location>
</feature>
<dbReference type="InterPro" id="IPR050866">
    <property type="entry name" value="CNG_cation_channel"/>
</dbReference>
<feature type="transmembrane region" description="Helical" evidence="10">
    <location>
        <begin position="693"/>
        <end position="711"/>
    </location>
</feature>
<evidence type="ECO:0000256" key="8">
    <source>
        <dbReference type="ARBA" id="ARBA00023303"/>
    </source>
</evidence>
<dbReference type="Gene3D" id="1.10.287.630">
    <property type="entry name" value="Helix hairpin bin"/>
    <property type="match status" value="3"/>
</dbReference>
<comment type="subcellular location">
    <subcellularLocation>
        <location evidence="1">Membrane</location>
        <topology evidence="1">Multi-pass membrane protein</topology>
    </subcellularLocation>
</comment>
<evidence type="ECO:0000256" key="7">
    <source>
        <dbReference type="ARBA" id="ARBA00023286"/>
    </source>
</evidence>
<keyword evidence="3 10" id="KW-0812">Transmembrane</keyword>
<feature type="region of interest" description="Disordered" evidence="9">
    <location>
        <begin position="1117"/>
        <end position="1142"/>
    </location>
</feature>
<accession>A0AAU9WLL9</accession>
<dbReference type="PANTHER" id="PTHR45638">
    <property type="entry name" value="CYCLIC NUCLEOTIDE-GATED CATION CHANNEL SUBUNIT A"/>
    <property type="match status" value="1"/>
</dbReference>
<dbReference type="GO" id="GO:0005221">
    <property type="term" value="F:intracellularly cyclic nucleotide-activated monoatomic cation channel activity"/>
    <property type="evidence" value="ECO:0007669"/>
    <property type="project" value="InterPro"/>
</dbReference>
<dbReference type="FunFam" id="1.10.287.70:FF:000123">
    <property type="entry name" value="Potassium channel KAT3"/>
    <property type="match status" value="1"/>
</dbReference>
<keyword evidence="8" id="KW-0407">Ion channel</keyword>
<dbReference type="GO" id="GO:0005249">
    <property type="term" value="F:voltage-gated potassium channel activity"/>
    <property type="evidence" value="ECO:0007669"/>
    <property type="project" value="InterPro"/>
</dbReference>
<dbReference type="Proteomes" id="UP001159428">
    <property type="component" value="Unassembled WGS sequence"/>
</dbReference>
<dbReference type="PROSITE" id="PS00888">
    <property type="entry name" value="CNMP_BINDING_1"/>
    <property type="match status" value="2"/>
</dbReference>
<name>A0AAU9WLL9_9CNID</name>
<feature type="domain" description="Cyclic nucleotide-binding" evidence="11">
    <location>
        <begin position="441"/>
        <end position="563"/>
    </location>
</feature>
<dbReference type="Gene3D" id="2.60.120.10">
    <property type="entry name" value="Jelly Rolls"/>
    <property type="match status" value="4"/>
</dbReference>
<keyword evidence="5" id="KW-0406">Ion transport</keyword>
<feature type="transmembrane region" description="Helical" evidence="10">
    <location>
        <begin position="119"/>
        <end position="142"/>
    </location>
</feature>
<evidence type="ECO:0000313" key="13">
    <source>
        <dbReference type="Proteomes" id="UP001159428"/>
    </source>
</evidence>
<dbReference type="SMART" id="SM00100">
    <property type="entry name" value="cNMP"/>
    <property type="match status" value="3"/>
</dbReference>
<dbReference type="CDD" id="cd00038">
    <property type="entry name" value="CAP_ED"/>
    <property type="match status" value="3"/>
</dbReference>
<dbReference type="InterPro" id="IPR018488">
    <property type="entry name" value="cNMP-bd_CS"/>
</dbReference>
<evidence type="ECO:0000256" key="4">
    <source>
        <dbReference type="ARBA" id="ARBA00022989"/>
    </source>
</evidence>
<reference evidence="12 13" key="1">
    <citation type="submission" date="2022-05" db="EMBL/GenBank/DDBJ databases">
        <authorList>
            <consortium name="Genoscope - CEA"/>
            <person name="William W."/>
        </authorList>
    </citation>
    <scope>NUCLEOTIDE SEQUENCE [LARGE SCALE GENOMIC DNA]</scope>
</reference>
<evidence type="ECO:0000256" key="6">
    <source>
        <dbReference type="ARBA" id="ARBA00023136"/>
    </source>
</evidence>
<dbReference type="InterPro" id="IPR014710">
    <property type="entry name" value="RmlC-like_jellyroll"/>
</dbReference>
<feature type="transmembrane region" description="Helical" evidence="10">
    <location>
        <begin position="195"/>
        <end position="213"/>
    </location>
</feature>
<feature type="transmembrane region" description="Helical" evidence="10">
    <location>
        <begin position="662"/>
        <end position="687"/>
    </location>
</feature>
<dbReference type="InterPro" id="IPR000595">
    <property type="entry name" value="cNMP-bd_dom"/>
</dbReference>
<dbReference type="SUPFAM" id="SSF51206">
    <property type="entry name" value="cAMP-binding domain-like"/>
    <property type="match status" value="4"/>
</dbReference>
<feature type="transmembrane region" description="Helical" evidence="10">
    <location>
        <begin position="261"/>
        <end position="282"/>
    </location>
</feature>
<dbReference type="GO" id="GO:0044877">
    <property type="term" value="F:protein-containing complex binding"/>
    <property type="evidence" value="ECO:0007669"/>
    <property type="project" value="TreeGrafter"/>
</dbReference>
<keyword evidence="7" id="KW-1071">Ligand-gated ion channel</keyword>
<evidence type="ECO:0000259" key="11">
    <source>
        <dbReference type="PROSITE" id="PS50042"/>
    </source>
</evidence>
<dbReference type="Gene3D" id="1.10.287.70">
    <property type="match status" value="3"/>
</dbReference>
<feature type="region of interest" description="Disordered" evidence="9">
    <location>
        <begin position="590"/>
        <end position="611"/>
    </location>
</feature>